<dbReference type="GeneID" id="39851335"/>
<evidence type="ECO:0000313" key="3">
    <source>
        <dbReference type="Proteomes" id="UP000296822"/>
    </source>
</evidence>
<proteinExistence type="predicted"/>
<organism evidence="2 3">
    <name type="scientific">Natronorubrum bangense</name>
    <dbReference type="NCBI Taxonomy" id="61858"/>
    <lineage>
        <taxon>Archaea</taxon>
        <taxon>Methanobacteriati</taxon>
        <taxon>Methanobacteriota</taxon>
        <taxon>Stenosarchaea group</taxon>
        <taxon>Halobacteria</taxon>
        <taxon>Halobacteriales</taxon>
        <taxon>Natrialbaceae</taxon>
        <taxon>Natronorubrum</taxon>
    </lineage>
</organism>
<keyword evidence="1" id="KW-0472">Membrane</keyword>
<feature type="transmembrane region" description="Helical" evidence="1">
    <location>
        <begin position="40"/>
        <end position="58"/>
    </location>
</feature>
<dbReference type="KEGG" id="nbg:DV706_08725"/>
<dbReference type="AlphaFoldDB" id="A0A4D6HMQ0"/>
<keyword evidence="1" id="KW-1133">Transmembrane helix</keyword>
<reference evidence="2 3" key="1">
    <citation type="journal article" date="2019" name="Nat. Commun.">
        <title>A new type of DNA phosphorothioation-based antiviral system in archaea.</title>
        <authorList>
            <person name="Xiong L."/>
            <person name="Liu S."/>
            <person name="Chen S."/>
            <person name="Xiao Y."/>
            <person name="Zhu B."/>
            <person name="Gao Y."/>
            <person name="Zhang Y."/>
            <person name="Chen B."/>
            <person name="Luo J."/>
            <person name="Deng Z."/>
            <person name="Chen X."/>
            <person name="Wang L."/>
            <person name="Chen S."/>
        </authorList>
    </citation>
    <scope>NUCLEOTIDE SEQUENCE [LARGE SCALE GENOMIC DNA]</scope>
    <source>
        <strain evidence="2 3">JCM 10635</strain>
    </source>
</reference>
<gene>
    <name evidence="2" type="ORF">DV706_08725</name>
</gene>
<dbReference type="Proteomes" id="UP000296822">
    <property type="component" value="Chromosome"/>
</dbReference>
<evidence type="ECO:0000256" key="1">
    <source>
        <dbReference type="SAM" id="Phobius"/>
    </source>
</evidence>
<feature type="transmembrane region" description="Helical" evidence="1">
    <location>
        <begin position="70"/>
        <end position="88"/>
    </location>
</feature>
<accession>A0A4D6HMQ0</accession>
<protein>
    <submittedName>
        <fullName evidence="2">Uncharacterized protein</fullName>
    </submittedName>
</protein>
<feature type="transmembrane region" description="Helical" evidence="1">
    <location>
        <begin position="94"/>
        <end position="116"/>
    </location>
</feature>
<evidence type="ECO:0000313" key="2">
    <source>
        <dbReference type="EMBL" id="QCC54546.1"/>
    </source>
</evidence>
<dbReference type="RefSeq" id="WP_006065018.1">
    <property type="nucleotide sequence ID" value="NZ_CP031305.1"/>
</dbReference>
<name>A0A4D6HMQ0_9EURY</name>
<dbReference type="EMBL" id="CP031305">
    <property type="protein sequence ID" value="QCC54546.1"/>
    <property type="molecule type" value="Genomic_DNA"/>
</dbReference>
<sequence length="128" mass="13709">MIDRNGRIVFGALLVLVLILTVSAIAEFQYGIELFDYPLLSFLLFAGVAVVAPQLYLAMTDDHVPPRSRIQFAAVTTAVFAIVFAGIADGVRSLLIAAIGTCALFGLISYEVLIGYRSTGDESPTRAP</sequence>
<keyword evidence="1" id="KW-0812">Transmembrane</keyword>